<evidence type="ECO:0000313" key="2">
    <source>
        <dbReference type="Proteomes" id="UP001159428"/>
    </source>
</evidence>
<name>A0AAU9VLV9_9CNID</name>
<keyword evidence="2" id="KW-1185">Reference proteome</keyword>
<proteinExistence type="predicted"/>
<comment type="caution">
    <text evidence="1">The sequence shown here is derived from an EMBL/GenBank/DDBJ whole genome shotgun (WGS) entry which is preliminary data.</text>
</comment>
<dbReference type="Proteomes" id="UP001159428">
    <property type="component" value="Unassembled WGS sequence"/>
</dbReference>
<evidence type="ECO:0000313" key="1">
    <source>
        <dbReference type="EMBL" id="CAH3032178.1"/>
    </source>
</evidence>
<accession>A0AAU9VLV9</accession>
<dbReference type="EMBL" id="CALNXJ010000001">
    <property type="protein sequence ID" value="CAH3032178.1"/>
    <property type="molecule type" value="Genomic_DNA"/>
</dbReference>
<organism evidence="1 2">
    <name type="scientific">Pocillopora meandrina</name>
    <dbReference type="NCBI Taxonomy" id="46732"/>
    <lineage>
        <taxon>Eukaryota</taxon>
        <taxon>Metazoa</taxon>
        <taxon>Cnidaria</taxon>
        <taxon>Anthozoa</taxon>
        <taxon>Hexacorallia</taxon>
        <taxon>Scleractinia</taxon>
        <taxon>Astrocoeniina</taxon>
        <taxon>Pocilloporidae</taxon>
        <taxon>Pocillopora</taxon>
    </lineage>
</organism>
<sequence length="115" mass="12444">MVQISVRWCGELQSSEADIVQGLIVDAVGFIRSTTVSDTFGDGTTLNVFMILSGYSSLIFEIRRVPMPEPVPPPSECAVTTLGFLTNNIEYRVYQLSSFGIMALCPVVSSSALTC</sequence>
<gene>
    <name evidence="1" type="ORF">PMEA_00001031</name>
</gene>
<reference evidence="1 2" key="1">
    <citation type="submission" date="2022-05" db="EMBL/GenBank/DDBJ databases">
        <authorList>
            <consortium name="Genoscope - CEA"/>
            <person name="William W."/>
        </authorList>
    </citation>
    <scope>NUCLEOTIDE SEQUENCE [LARGE SCALE GENOMIC DNA]</scope>
</reference>
<protein>
    <submittedName>
        <fullName evidence="1">Uncharacterized protein</fullName>
    </submittedName>
</protein>
<dbReference type="AlphaFoldDB" id="A0AAU9VLV9"/>